<dbReference type="InterPro" id="IPR025857">
    <property type="entry name" value="MacB_PCD"/>
</dbReference>
<name>A0A5J5ID08_9BACT</name>
<evidence type="ECO:0000256" key="4">
    <source>
        <dbReference type="ARBA" id="ARBA00022989"/>
    </source>
</evidence>
<dbReference type="RefSeq" id="WP_150416957.1">
    <property type="nucleotide sequence ID" value="NZ_VYQF01000012.1"/>
</dbReference>
<feature type="transmembrane region" description="Helical" evidence="6">
    <location>
        <begin position="420"/>
        <end position="443"/>
    </location>
</feature>
<sequence length="802" mass="88531">MLRNYLKIAWRNITKNKFYASVNIIGLSTGIAFTLLIGAYVWSELQVNKNLKNANQQYIIQSKWKDPNQGLELTTMGPLAKALREQYPDLVANYYRWDGITSNVSKGDKSFREGLQICDSTMFNMYGFTLLYGNPKTAFDGPFSLVITSEKAKKYFGKTDVVGQTLTIESFSGSKHDFIITGVLKSPSKNSVTYLNDDNNNQFYISSNNISYFGRNMDWPNQYIVSYVELQKGVKPKDLEKPIEYLMKQNAPPQIAAGMTPYLVPLKDYYLSANNGLVKKMLYALSAIAIFILIMAIINFINMSVSRSAARMREIGIRKVLGGLKKQLIMQFLVESIILVFFATVFAIFVYALSKDMFSNILGKQIPSLGDFPLYFIVYPLILILIIGFTAGIYPAFVLSSLKSVESLKGKLSSTKENVLLRKSLVAFQFGTATIALIGAIIISSQIHLFFSKDIGFNKDYIVSAQLPRDWTPQGVTKTEEVRKQFAAMPQVVNATLSYTVPDGNSSGSASLYRAGADSTTAVASEQIVADEYYASTFSIPMAAGKFFGAPGAVTDPFAIVINQAQAKAFGWNNATDAIGKQLKFQGGGGQVFTIVGVTKDFHFGSMQKPIQPITFLHVTLANIYRLFSFKITPGNISNSINALQKKWSALMPGVPFEYTFMDDALAKLYKSEIQLKKASYTATFLALVIVLLGVLGLISLSVQKRTKEIGIRKVLGSSVSGIMLLFLKEFLLIIAIAGAVACPLAYIIMNKWLQEYAYRVNISASPFVISISILGCITALLIGIQTIKAALANPVKSLRTE</sequence>
<comment type="subcellular location">
    <subcellularLocation>
        <location evidence="1">Cell membrane</location>
        <topology evidence="1">Multi-pass membrane protein</topology>
    </subcellularLocation>
</comment>
<evidence type="ECO:0000256" key="5">
    <source>
        <dbReference type="ARBA" id="ARBA00023136"/>
    </source>
</evidence>
<evidence type="ECO:0000313" key="10">
    <source>
        <dbReference type="Proteomes" id="UP000326903"/>
    </source>
</evidence>
<feature type="transmembrane region" description="Helical" evidence="6">
    <location>
        <begin position="281"/>
        <end position="303"/>
    </location>
</feature>
<keyword evidence="3 6" id="KW-0812">Transmembrane</keyword>
<evidence type="ECO:0000256" key="1">
    <source>
        <dbReference type="ARBA" id="ARBA00004651"/>
    </source>
</evidence>
<feature type="domain" description="MacB-like periplasmic core" evidence="8">
    <location>
        <begin position="436"/>
        <end position="620"/>
    </location>
</feature>
<proteinExistence type="predicted"/>
<feature type="transmembrane region" description="Helical" evidence="6">
    <location>
        <begin position="681"/>
        <end position="703"/>
    </location>
</feature>
<dbReference type="Pfam" id="PF12704">
    <property type="entry name" value="MacB_PCD"/>
    <property type="match status" value="2"/>
</dbReference>
<evidence type="ECO:0000259" key="7">
    <source>
        <dbReference type="Pfam" id="PF02687"/>
    </source>
</evidence>
<dbReference type="Proteomes" id="UP000326903">
    <property type="component" value="Unassembled WGS sequence"/>
</dbReference>
<keyword evidence="2" id="KW-1003">Cell membrane</keyword>
<feature type="transmembrane region" description="Helical" evidence="6">
    <location>
        <begin position="723"/>
        <end position="748"/>
    </location>
</feature>
<reference evidence="9 10" key="1">
    <citation type="submission" date="2019-09" db="EMBL/GenBank/DDBJ databases">
        <title>Draft genome sequence of Ginsengibacter sp. BR5-29.</title>
        <authorList>
            <person name="Im W.-T."/>
        </authorList>
    </citation>
    <scope>NUCLEOTIDE SEQUENCE [LARGE SCALE GENOMIC DNA]</scope>
    <source>
        <strain evidence="9 10">BR5-29</strain>
    </source>
</reference>
<evidence type="ECO:0000256" key="2">
    <source>
        <dbReference type="ARBA" id="ARBA00022475"/>
    </source>
</evidence>
<dbReference type="EMBL" id="VYQF01000012">
    <property type="protein sequence ID" value="KAA9035538.1"/>
    <property type="molecule type" value="Genomic_DNA"/>
</dbReference>
<evidence type="ECO:0000313" key="9">
    <source>
        <dbReference type="EMBL" id="KAA9035538.1"/>
    </source>
</evidence>
<keyword evidence="5 6" id="KW-0472">Membrane</keyword>
<protein>
    <submittedName>
        <fullName evidence="9">FtsX-like permease family protein</fullName>
    </submittedName>
</protein>
<dbReference type="AlphaFoldDB" id="A0A5J5ID08"/>
<evidence type="ECO:0000259" key="8">
    <source>
        <dbReference type="Pfam" id="PF12704"/>
    </source>
</evidence>
<dbReference type="InterPro" id="IPR050250">
    <property type="entry name" value="Macrolide_Exporter_MacB"/>
</dbReference>
<dbReference type="PANTHER" id="PTHR30572">
    <property type="entry name" value="MEMBRANE COMPONENT OF TRANSPORTER-RELATED"/>
    <property type="match status" value="1"/>
</dbReference>
<evidence type="ECO:0000256" key="3">
    <source>
        <dbReference type="ARBA" id="ARBA00022692"/>
    </source>
</evidence>
<dbReference type="PANTHER" id="PTHR30572:SF18">
    <property type="entry name" value="ABC-TYPE MACROLIDE FAMILY EXPORT SYSTEM PERMEASE COMPONENT 2"/>
    <property type="match status" value="1"/>
</dbReference>
<feature type="transmembrane region" description="Helical" evidence="6">
    <location>
        <begin position="328"/>
        <end position="354"/>
    </location>
</feature>
<accession>A0A5J5ID08</accession>
<feature type="transmembrane region" description="Helical" evidence="6">
    <location>
        <begin position="768"/>
        <end position="792"/>
    </location>
</feature>
<feature type="transmembrane region" description="Helical" evidence="6">
    <location>
        <begin position="374"/>
        <end position="399"/>
    </location>
</feature>
<dbReference type="Pfam" id="PF02687">
    <property type="entry name" value="FtsX"/>
    <property type="match status" value="2"/>
</dbReference>
<dbReference type="InterPro" id="IPR003838">
    <property type="entry name" value="ABC3_permease_C"/>
</dbReference>
<feature type="transmembrane region" description="Helical" evidence="6">
    <location>
        <begin position="20"/>
        <end position="42"/>
    </location>
</feature>
<keyword evidence="4 6" id="KW-1133">Transmembrane helix</keyword>
<feature type="domain" description="MacB-like periplasmic core" evidence="8">
    <location>
        <begin position="22"/>
        <end position="243"/>
    </location>
</feature>
<dbReference type="GO" id="GO:0022857">
    <property type="term" value="F:transmembrane transporter activity"/>
    <property type="evidence" value="ECO:0007669"/>
    <property type="project" value="TreeGrafter"/>
</dbReference>
<comment type="caution">
    <text evidence="9">The sequence shown here is derived from an EMBL/GenBank/DDBJ whole genome shotgun (WGS) entry which is preliminary data.</text>
</comment>
<evidence type="ECO:0000256" key="6">
    <source>
        <dbReference type="SAM" id="Phobius"/>
    </source>
</evidence>
<feature type="domain" description="ABC3 transporter permease C-terminal" evidence="7">
    <location>
        <begin position="683"/>
        <end position="784"/>
    </location>
</feature>
<keyword evidence="10" id="KW-1185">Reference proteome</keyword>
<gene>
    <name evidence="9" type="ORF">FW778_21515</name>
</gene>
<dbReference type="GO" id="GO:0005886">
    <property type="term" value="C:plasma membrane"/>
    <property type="evidence" value="ECO:0007669"/>
    <property type="project" value="UniProtKB-SubCell"/>
</dbReference>
<organism evidence="9 10">
    <name type="scientific">Ginsengibacter hankyongi</name>
    <dbReference type="NCBI Taxonomy" id="2607284"/>
    <lineage>
        <taxon>Bacteria</taxon>
        <taxon>Pseudomonadati</taxon>
        <taxon>Bacteroidota</taxon>
        <taxon>Chitinophagia</taxon>
        <taxon>Chitinophagales</taxon>
        <taxon>Chitinophagaceae</taxon>
        <taxon>Ginsengibacter</taxon>
    </lineage>
</organism>
<feature type="domain" description="ABC3 transporter permease C-terminal" evidence="7">
    <location>
        <begin position="287"/>
        <end position="400"/>
    </location>
</feature>